<proteinExistence type="inferred from homology"/>
<keyword evidence="4 9" id="KW-0548">Nucleotidyltransferase</keyword>
<dbReference type="CDD" id="cd02509">
    <property type="entry name" value="GDP-M1P_Guanylyltransferase"/>
    <property type="match status" value="1"/>
</dbReference>
<dbReference type="Pfam" id="PF00483">
    <property type="entry name" value="NTP_transferase"/>
    <property type="match status" value="1"/>
</dbReference>
<dbReference type="PANTHER" id="PTHR46390:SF1">
    <property type="entry name" value="MANNOSE-1-PHOSPHATE GUANYLYLTRANSFERASE"/>
    <property type="match status" value="1"/>
</dbReference>
<evidence type="ECO:0000313" key="9">
    <source>
        <dbReference type="EMBL" id="SFT67789.1"/>
    </source>
</evidence>
<comment type="catalytic activity">
    <reaction evidence="7">
        <text>alpha-D-mannose 1-phosphate + GTP + H(+) = GDP-alpha-D-mannose + diphosphate</text>
        <dbReference type="Rhea" id="RHEA:15229"/>
        <dbReference type="ChEBI" id="CHEBI:15378"/>
        <dbReference type="ChEBI" id="CHEBI:33019"/>
        <dbReference type="ChEBI" id="CHEBI:37565"/>
        <dbReference type="ChEBI" id="CHEBI:57527"/>
        <dbReference type="ChEBI" id="CHEBI:58409"/>
        <dbReference type="EC" id="2.7.7.13"/>
    </reaction>
</comment>
<dbReference type="PANTHER" id="PTHR46390">
    <property type="entry name" value="MANNOSE-1-PHOSPHATE GUANYLYLTRANSFERASE"/>
    <property type="match status" value="1"/>
</dbReference>
<dbReference type="Proteomes" id="UP000236454">
    <property type="component" value="Unassembled WGS sequence"/>
</dbReference>
<feature type="domain" description="Nucleotidyl transferase" evidence="8">
    <location>
        <begin position="1"/>
        <end position="280"/>
    </location>
</feature>
<dbReference type="GO" id="GO:0005525">
    <property type="term" value="F:GTP binding"/>
    <property type="evidence" value="ECO:0007669"/>
    <property type="project" value="UniProtKB-KW"/>
</dbReference>
<dbReference type="GO" id="GO:0004475">
    <property type="term" value="F:mannose-1-phosphate guanylyltransferase (GTP) activity"/>
    <property type="evidence" value="ECO:0007669"/>
    <property type="project" value="UniProtKB-EC"/>
</dbReference>
<accession>A0A1I6ZYR3</accession>
<sequence>MAGGVGSRFWPMSTPARPKQFLDVLGIGKSLLRLTYERLLNIIPNENIYIVTNAEYYAMVKEHLPELDNKQILTEPERKNTAPCIAYAAAKIYALNKEANLIVAPSDHLILQQHKFERIINIALKNAKDNKRITTLGIKPTRPDTGYGYIQFFEEGDVVGGDVKKVKQFTEKPNKELAKIFLTSGDYCWNSGIFVWTAEVILNALKRFKPELHELFCKDFSVYFTEKEQQYVDAAFHAAENISIDFAVMENARNVSVVLADFDWSDLGTWGSLYEHLEKDHHGNATDNPDIRMIDAHDCLVKLPTKKKAIIQGLDDYIVVETEEKLLILKKSDEQNLKTYLKLIEQENG</sequence>
<dbReference type="FunFam" id="3.90.550.10:FF:000046">
    <property type="entry name" value="Mannose-1-phosphate guanylyltransferase (GDP)"/>
    <property type="match status" value="1"/>
</dbReference>
<comment type="similarity">
    <text evidence="1">Belongs to the mannose-6-phosphate isomerase type 2 family.</text>
</comment>
<evidence type="ECO:0000259" key="8">
    <source>
        <dbReference type="Pfam" id="PF00483"/>
    </source>
</evidence>
<dbReference type="SUPFAM" id="SSF53448">
    <property type="entry name" value="Nucleotide-diphospho-sugar transferases"/>
    <property type="match status" value="1"/>
</dbReference>
<evidence type="ECO:0000256" key="4">
    <source>
        <dbReference type="ARBA" id="ARBA00022695"/>
    </source>
</evidence>
<reference evidence="9 10" key="1">
    <citation type="submission" date="2016-10" db="EMBL/GenBank/DDBJ databases">
        <authorList>
            <person name="de Groot N.N."/>
        </authorList>
    </citation>
    <scope>NUCLEOTIDE SEQUENCE [LARGE SCALE GENOMIC DNA]</scope>
    <source>
        <strain evidence="9 10">CGMCC 1.7005</strain>
    </source>
</reference>
<dbReference type="EMBL" id="FPAS01000002">
    <property type="protein sequence ID" value="SFT67789.1"/>
    <property type="molecule type" value="Genomic_DNA"/>
</dbReference>
<evidence type="ECO:0000256" key="1">
    <source>
        <dbReference type="ARBA" id="ARBA00006115"/>
    </source>
</evidence>
<evidence type="ECO:0000256" key="2">
    <source>
        <dbReference type="ARBA" id="ARBA00012387"/>
    </source>
</evidence>
<keyword evidence="3 9" id="KW-0808">Transferase</keyword>
<gene>
    <name evidence="9" type="ORF">SAMN05216474_1735</name>
</gene>
<evidence type="ECO:0000256" key="7">
    <source>
        <dbReference type="ARBA" id="ARBA00047343"/>
    </source>
</evidence>
<evidence type="ECO:0000256" key="5">
    <source>
        <dbReference type="ARBA" id="ARBA00022741"/>
    </source>
</evidence>
<dbReference type="EC" id="2.7.7.13" evidence="2"/>
<keyword evidence="5" id="KW-0547">Nucleotide-binding</keyword>
<dbReference type="InterPro" id="IPR005835">
    <property type="entry name" value="NTP_transferase_dom"/>
</dbReference>
<dbReference type="InterPro" id="IPR049577">
    <property type="entry name" value="GMPP_N"/>
</dbReference>
<dbReference type="GO" id="GO:0009298">
    <property type="term" value="P:GDP-mannose biosynthetic process"/>
    <property type="evidence" value="ECO:0007669"/>
    <property type="project" value="TreeGrafter"/>
</dbReference>
<evidence type="ECO:0000313" key="10">
    <source>
        <dbReference type="Proteomes" id="UP000236454"/>
    </source>
</evidence>
<evidence type="ECO:0000256" key="6">
    <source>
        <dbReference type="ARBA" id="ARBA00023134"/>
    </source>
</evidence>
<dbReference type="SUPFAM" id="SSF159283">
    <property type="entry name" value="Guanosine diphospho-D-mannose pyrophosphorylase/mannose-6-phosphate isomerase linker domain"/>
    <property type="match status" value="1"/>
</dbReference>
<keyword evidence="10" id="KW-1185">Reference proteome</keyword>
<keyword evidence="6" id="KW-0342">GTP-binding</keyword>
<dbReference type="AlphaFoldDB" id="A0A1I6ZYR3"/>
<protein>
    <recommendedName>
        <fullName evidence="2">mannose-1-phosphate guanylyltransferase</fullName>
        <ecNumber evidence="2">2.7.7.13</ecNumber>
    </recommendedName>
</protein>
<name>A0A1I6ZYR3_9FLAO</name>
<organism evidence="9 10">
    <name type="scientific">Lishizhenia tianjinensis</name>
    <dbReference type="NCBI Taxonomy" id="477690"/>
    <lineage>
        <taxon>Bacteria</taxon>
        <taxon>Pseudomonadati</taxon>
        <taxon>Bacteroidota</taxon>
        <taxon>Flavobacteriia</taxon>
        <taxon>Flavobacteriales</taxon>
        <taxon>Crocinitomicaceae</taxon>
        <taxon>Lishizhenia</taxon>
    </lineage>
</organism>
<dbReference type="STRING" id="477690.SAMN05216474_1735"/>
<dbReference type="InterPro" id="IPR051161">
    <property type="entry name" value="Mannose-6P_isomerase_type2"/>
</dbReference>
<evidence type="ECO:0000256" key="3">
    <source>
        <dbReference type="ARBA" id="ARBA00022679"/>
    </source>
</evidence>
<dbReference type="Gene3D" id="3.90.550.10">
    <property type="entry name" value="Spore Coat Polysaccharide Biosynthesis Protein SpsA, Chain A"/>
    <property type="match status" value="1"/>
</dbReference>
<dbReference type="InterPro" id="IPR029044">
    <property type="entry name" value="Nucleotide-diphossugar_trans"/>
</dbReference>